<comment type="caution">
    <text evidence="1">The sequence shown here is derived from an EMBL/GenBank/DDBJ whole genome shotgun (WGS) entry which is preliminary data.</text>
</comment>
<evidence type="ECO:0000313" key="2">
    <source>
        <dbReference type="Proteomes" id="UP001500459"/>
    </source>
</evidence>
<proteinExistence type="predicted"/>
<organism evidence="1 2">
    <name type="scientific">Aquimarina addita</name>
    <dbReference type="NCBI Taxonomy" id="870485"/>
    <lineage>
        <taxon>Bacteria</taxon>
        <taxon>Pseudomonadati</taxon>
        <taxon>Bacteroidota</taxon>
        <taxon>Flavobacteriia</taxon>
        <taxon>Flavobacteriales</taxon>
        <taxon>Flavobacteriaceae</taxon>
        <taxon>Aquimarina</taxon>
    </lineage>
</organism>
<accession>A0ABP6UR35</accession>
<evidence type="ECO:0000313" key="1">
    <source>
        <dbReference type="EMBL" id="GAA3518912.1"/>
    </source>
</evidence>
<dbReference type="EMBL" id="BAABCW010000020">
    <property type="protein sequence ID" value="GAA3518912.1"/>
    <property type="molecule type" value="Genomic_DNA"/>
</dbReference>
<dbReference type="Proteomes" id="UP001500459">
    <property type="component" value="Unassembled WGS sequence"/>
</dbReference>
<protein>
    <submittedName>
        <fullName evidence="1">Uncharacterized protein</fullName>
    </submittedName>
</protein>
<name>A0ABP6UR35_9FLAO</name>
<sequence>MSIYELKKIDSEINSLDERGIQLLKHIYNSNIFKEIKEYQYYSRGSDQFLFSLDRNGKIINPHVVQ</sequence>
<keyword evidence="2" id="KW-1185">Reference proteome</keyword>
<gene>
    <name evidence="1" type="ORF">GCM10022393_36310</name>
</gene>
<reference evidence="2" key="1">
    <citation type="journal article" date="2019" name="Int. J. Syst. Evol. Microbiol.">
        <title>The Global Catalogue of Microorganisms (GCM) 10K type strain sequencing project: providing services to taxonomists for standard genome sequencing and annotation.</title>
        <authorList>
            <consortium name="The Broad Institute Genomics Platform"/>
            <consortium name="The Broad Institute Genome Sequencing Center for Infectious Disease"/>
            <person name="Wu L."/>
            <person name="Ma J."/>
        </authorList>
    </citation>
    <scope>NUCLEOTIDE SEQUENCE [LARGE SCALE GENOMIC DNA]</scope>
    <source>
        <strain evidence="2">JCM 17106</strain>
    </source>
</reference>